<evidence type="ECO:0000256" key="10">
    <source>
        <dbReference type="SAM" id="MobiDB-lite"/>
    </source>
</evidence>
<keyword evidence="3" id="KW-0732">Signal</keyword>
<feature type="transmembrane region" description="Helical" evidence="11">
    <location>
        <begin position="266"/>
        <end position="285"/>
    </location>
</feature>
<evidence type="ECO:0000313" key="13">
    <source>
        <dbReference type="Ensembl" id="ENSSAUP00010012498.1"/>
    </source>
</evidence>
<reference evidence="13" key="1">
    <citation type="submission" date="2021-04" db="EMBL/GenBank/DDBJ databases">
        <authorList>
            <consortium name="Wellcome Sanger Institute Data Sharing"/>
        </authorList>
    </citation>
    <scope>NUCLEOTIDE SEQUENCE [LARGE SCALE GENOMIC DNA]</scope>
</reference>
<dbReference type="InterPro" id="IPR036179">
    <property type="entry name" value="Ig-like_dom_sf"/>
</dbReference>
<dbReference type="FunCoup" id="A0A671UF89">
    <property type="interactions" value="214"/>
</dbReference>
<reference evidence="13" key="3">
    <citation type="submission" date="2025-09" db="UniProtKB">
        <authorList>
            <consortium name="Ensembl"/>
        </authorList>
    </citation>
    <scope>IDENTIFICATION</scope>
</reference>
<dbReference type="GO" id="GO:0001786">
    <property type="term" value="F:phosphatidylserine binding"/>
    <property type="evidence" value="ECO:0007669"/>
    <property type="project" value="TreeGrafter"/>
</dbReference>
<reference evidence="13" key="2">
    <citation type="submission" date="2025-08" db="UniProtKB">
        <authorList>
            <consortium name="Ensembl"/>
        </authorList>
    </citation>
    <scope>IDENTIFICATION</scope>
</reference>
<feature type="compositionally biased region" description="Polar residues" evidence="10">
    <location>
        <begin position="204"/>
        <end position="216"/>
    </location>
</feature>
<evidence type="ECO:0000256" key="1">
    <source>
        <dbReference type="ARBA" id="ARBA00004479"/>
    </source>
</evidence>
<keyword evidence="5 11" id="KW-0472">Membrane</keyword>
<keyword evidence="6" id="KW-1015">Disulfide bond</keyword>
<dbReference type="GO" id="GO:0016020">
    <property type="term" value="C:membrane"/>
    <property type="evidence" value="ECO:0007669"/>
    <property type="project" value="UniProtKB-SubCell"/>
</dbReference>
<evidence type="ECO:0000256" key="6">
    <source>
        <dbReference type="ARBA" id="ARBA00023157"/>
    </source>
</evidence>
<dbReference type="SMART" id="SM00409">
    <property type="entry name" value="IG"/>
    <property type="match status" value="1"/>
</dbReference>
<evidence type="ECO:0000256" key="11">
    <source>
        <dbReference type="SAM" id="Phobius"/>
    </source>
</evidence>
<evidence type="ECO:0000256" key="4">
    <source>
        <dbReference type="ARBA" id="ARBA00022989"/>
    </source>
</evidence>
<dbReference type="Ensembl" id="ENSSAUT00010013285.1">
    <property type="protein sequence ID" value="ENSSAUP00010012498.1"/>
    <property type="gene ID" value="ENSSAUG00010005964.1"/>
</dbReference>
<dbReference type="InterPro" id="IPR013783">
    <property type="entry name" value="Ig-like_fold"/>
</dbReference>
<evidence type="ECO:0000259" key="12">
    <source>
        <dbReference type="PROSITE" id="PS50835"/>
    </source>
</evidence>
<evidence type="ECO:0000313" key="14">
    <source>
        <dbReference type="Proteomes" id="UP000472265"/>
    </source>
</evidence>
<evidence type="ECO:0000256" key="8">
    <source>
        <dbReference type="ARBA" id="ARBA00023319"/>
    </source>
</evidence>
<evidence type="ECO:0000256" key="5">
    <source>
        <dbReference type="ARBA" id="ARBA00023136"/>
    </source>
</evidence>
<evidence type="ECO:0000256" key="2">
    <source>
        <dbReference type="ARBA" id="ARBA00022692"/>
    </source>
</evidence>
<evidence type="ECO:0000256" key="7">
    <source>
        <dbReference type="ARBA" id="ARBA00023180"/>
    </source>
</evidence>
<accession>A0A671UF89</accession>
<organism evidence="13 14">
    <name type="scientific">Sparus aurata</name>
    <name type="common">Gilthead sea bream</name>
    <dbReference type="NCBI Taxonomy" id="8175"/>
    <lineage>
        <taxon>Eukaryota</taxon>
        <taxon>Metazoa</taxon>
        <taxon>Chordata</taxon>
        <taxon>Craniata</taxon>
        <taxon>Vertebrata</taxon>
        <taxon>Euteleostomi</taxon>
        <taxon>Actinopterygii</taxon>
        <taxon>Neopterygii</taxon>
        <taxon>Teleostei</taxon>
        <taxon>Neoteleostei</taxon>
        <taxon>Acanthomorphata</taxon>
        <taxon>Eupercaria</taxon>
        <taxon>Spariformes</taxon>
        <taxon>Sparidae</taxon>
        <taxon>Sparus</taxon>
    </lineage>
</organism>
<dbReference type="GO" id="GO:0060097">
    <property type="term" value="P:cytoskeletal rearrangement involved in phagocytosis, engulfment"/>
    <property type="evidence" value="ECO:0007669"/>
    <property type="project" value="TreeGrafter"/>
</dbReference>
<dbReference type="GO" id="GO:0043277">
    <property type="term" value="P:apoptotic cell clearance"/>
    <property type="evidence" value="ECO:0007669"/>
    <property type="project" value="TreeGrafter"/>
</dbReference>
<dbReference type="Proteomes" id="UP000472265">
    <property type="component" value="Chromosome 18"/>
</dbReference>
<gene>
    <name evidence="13" type="primary">LOC115568348</name>
</gene>
<keyword evidence="7" id="KW-0325">Glycoprotein</keyword>
<dbReference type="InParanoid" id="A0A671UF89"/>
<dbReference type="GeneTree" id="ENSGT00940000161609"/>
<name>A0A671UF89_SPAAU</name>
<dbReference type="AlphaFoldDB" id="A0A671UF89"/>
<dbReference type="PANTHER" id="PTHR46608">
    <property type="entry name" value="T-CELL IMMUNOGLOBULIN AND MUCIN DOMAIN-CONTAINING PROTEIN 4"/>
    <property type="match status" value="1"/>
</dbReference>
<dbReference type="PANTHER" id="PTHR46608:SF3">
    <property type="entry name" value="T-CELL IMMUNOGLOBULIN AND MUCIN DOMAIN-CONTAINING PROTEIN 4"/>
    <property type="match status" value="1"/>
</dbReference>
<dbReference type="SUPFAM" id="SSF48726">
    <property type="entry name" value="Immunoglobulin"/>
    <property type="match status" value="1"/>
</dbReference>
<feature type="domain" description="Ig-like" evidence="12">
    <location>
        <begin position="89"/>
        <end position="173"/>
    </location>
</feature>
<dbReference type="Pfam" id="PF07686">
    <property type="entry name" value="V-set"/>
    <property type="match status" value="1"/>
</dbReference>
<dbReference type="PROSITE" id="PS50835">
    <property type="entry name" value="IG_LIKE"/>
    <property type="match status" value="1"/>
</dbReference>
<dbReference type="InterPro" id="IPR003599">
    <property type="entry name" value="Ig_sub"/>
</dbReference>
<dbReference type="Gene3D" id="2.60.40.10">
    <property type="entry name" value="Immunoglobulins"/>
    <property type="match status" value="1"/>
</dbReference>
<comment type="subcellular location">
    <subcellularLocation>
        <location evidence="1">Membrane</location>
        <topology evidence="1">Single-pass type I membrane protein</topology>
    </subcellularLocation>
</comment>
<keyword evidence="8" id="KW-0393">Immunoglobulin domain</keyword>
<comment type="similarity">
    <text evidence="9">Belongs to the immunoglobulin superfamily. TIM family.</text>
</comment>
<evidence type="ECO:0000256" key="3">
    <source>
        <dbReference type="ARBA" id="ARBA00022729"/>
    </source>
</evidence>
<sequence>MVIQYPTYMRGLCYFFLSILTKGESIFSAFLFACVCRVLVGVKATVCVQEGGCICGLDISELHRNLVQLKSLMSFTVSSSTLKVTGFYGDNVTLSCRYDIQTQSVNFLSFCWGQDKVPISKCSKTILSFEEGAVRYRKSPRYKLLGRLADRDVSLTIVNAQWTDAGVYGCRVEIPGWFNDHKANVHLVMEEAPTEHPVTEDRTLGTQEKLTTSAPQNEEVDDARLDLIGNPLEETAEEAPRVNEVKTYGVFTFEEKFKASLAVGDIGRAAAIFLLTIIVILVFIFRKC</sequence>
<keyword evidence="14" id="KW-1185">Reference proteome</keyword>
<dbReference type="FunFam" id="2.60.40.10:FF:000774">
    <property type="entry name" value="Hepatitis A virus cellular receptor 1"/>
    <property type="match status" value="1"/>
</dbReference>
<protein>
    <recommendedName>
        <fullName evidence="12">Ig-like domain-containing protein</fullName>
    </recommendedName>
</protein>
<keyword evidence="4 11" id="KW-1133">Transmembrane helix</keyword>
<dbReference type="InterPro" id="IPR007110">
    <property type="entry name" value="Ig-like_dom"/>
</dbReference>
<proteinExistence type="inferred from homology"/>
<dbReference type="InterPro" id="IPR013106">
    <property type="entry name" value="Ig_V-set"/>
</dbReference>
<keyword evidence="2 11" id="KW-0812">Transmembrane</keyword>
<feature type="region of interest" description="Disordered" evidence="10">
    <location>
        <begin position="196"/>
        <end position="216"/>
    </location>
</feature>
<evidence type="ECO:0000256" key="9">
    <source>
        <dbReference type="ARBA" id="ARBA00038203"/>
    </source>
</evidence>